<comment type="subunit">
    <text evidence="9">Forms a complex with SecD. Part of the essential Sec protein translocation apparatus which comprises SecA, SecYEG and auxiliary proteins SecDF. Other proteins may also be involved.</text>
</comment>
<name>A0A810L5U8_9ACTN</name>
<evidence type="ECO:0000313" key="12">
    <source>
        <dbReference type="EMBL" id="BCJ30607.1"/>
    </source>
</evidence>
<evidence type="ECO:0000256" key="5">
    <source>
        <dbReference type="ARBA" id="ARBA00022927"/>
    </source>
</evidence>
<dbReference type="OrthoDB" id="9774769at2"/>
<dbReference type="PRINTS" id="PR01755">
    <property type="entry name" value="SECFTRNLCASE"/>
</dbReference>
<feature type="domain" description="Protein export membrane protein SecD/SecF C-terminal" evidence="11">
    <location>
        <begin position="122"/>
        <end position="307"/>
    </location>
</feature>
<keyword evidence="7 9" id="KW-0811">Translocation</keyword>
<evidence type="ECO:0000256" key="4">
    <source>
        <dbReference type="ARBA" id="ARBA00022692"/>
    </source>
</evidence>
<dbReference type="InterPro" id="IPR055344">
    <property type="entry name" value="SecD_SecF_C_bact"/>
</dbReference>
<dbReference type="InterPro" id="IPR022646">
    <property type="entry name" value="SecD/SecF_CS"/>
</dbReference>
<dbReference type="InterPro" id="IPR048634">
    <property type="entry name" value="SecD_SecF_C"/>
</dbReference>
<evidence type="ECO:0000256" key="10">
    <source>
        <dbReference type="SAM" id="MobiDB-lite"/>
    </source>
</evidence>
<evidence type="ECO:0000256" key="1">
    <source>
        <dbReference type="ARBA" id="ARBA00004651"/>
    </source>
</evidence>
<dbReference type="PANTHER" id="PTHR30081">
    <property type="entry name" value="PROTEIN-EXPORT MEMBRANE PROTEIN SEC"/>
    <property type="match status" value="1"/>
</dbReference>
<keyword evidence="3 9" id="KW-1003">Cell membrane</keyword>
<accession>A0A810L5U8</accession>
<dbReference type="HAMAP" id="MF_01464_B">
    <property type="entry name" value="SecF_B"/>
    <property type="match status" value="1"/>
</dbReference>
<keyword evidence="8 9" id="KW-0472">Membrane</keyword>
<dbReference type="NCBIfam" id="TIGR00966">
    <property type="entry name" value="transloc_SecF"/>
    <property type="match status" value="1"/>
</dbReference>
<dbReference type="Proteomes" id="UP000680750">
    <property type="component" value="Chromosome"/>
</dbReference>
<evidence type="ECO:0000256" key="8">
    <source>
        <dbReference type="ARBA" id="ARBA00023136"/>
    </source>
</evidence>
<gene>
    <name evidence="9 12" type="primary">secF</name>
    <name evidence="12" type="ORF">Asera_47150</name>
</gene>
<reference evidence="12" key="1">
    <citation type="submission" date="2020-08" db="EMBL/GenBank/DDBJ databases">
        <title>Whole genome shotgun sequence of Actinocatenispora sera NBRC 101916.</title>
        <authorList>
            <person name="Komaki H."/>
            <person name="Tamura T."/>
        </authorList>
    </citation>
    <scope>NUCLEOTIDE SEQUENCE</scope>
    <source>
        <strain evidence="12">NBRC 101916</strain>
    </source>
</reference>
<feature type="transmembrane region" description="Helical" evidence="9">
    <location>
        <begin position="144"/>
        <end position="161"/>
    </location>
</feature>
<dbReference type="GO" id="GO:0043952">
    <property type="term" value="P:protein transport by the Sec complex"/>
    <property type="evidence" value="ECO:0007669"/>
    <property type="project" value="UniProtKB-UniRule"/>
</dbReference>
<sequence>MSEKRHGLAHRLYMGQAGLNIIGRRKVFYLITLVILVLGLASFFIRGFHLGIDFRGGEQFQIPKTSSVSLEDAKKAVTDGGAVVITGQSVGGTHPTYLIKTEPLSESAAVKVKDTISSDLKIPANQISENSVSGAWGAQITQKAGIALLVFLALVVVYLIFRFEWRMAVAAFASIVHDLFVAAAVYSIVGWEVTPNTVIGLLTILGFSLYDLVVVFDKVHENTRGITASSRMTYGEATNLAINQTLMRSINTTVISLLPVAGLLFIGAGLLGAGTLKDLGLVLFVGMLSGTYSSIFLAAPILVDLKMRDPKYRAHAARVLARRAAGDTGGRRRRADKVADKAKADGESTAEESASSDDTAEDTPGTDRVLAGSAPRPGARPTNRPAARRRSGRGGGNRPGTKRKS</sequence>
<feature type="transmembrane region" description="Helical" evidence="9">
    <location>
        <begin position="254"/>
        <end position="273"/>
    </location>
</feature>
<keyword evidence="13" id="KW-1185">Reference proteome</keyword>
<dbReference type="AlphaFoldDB" id="A0A810L5U8"/>
<dbReference type="RefSeq" id="WP_030447361.1">
    <property type="nucleotide sequence ID" value="NZ_AP023354.1"/>
</dbReference>
<dbReference type="Pfam" id="PF02355">
    <property type="entry name" value="SecD_SecF_C"/>
    <property type="match status" value="1"/>
</dbReference>
<dbReference type="Gene3D" id="1.20.1640.10">
    <property type="entry name" value="Multidrug efflux transporter AcrB transmembrane domain"/>
    <property type="match status" value="1"/>
</dbReference>
<feature type="region of interest" description="Disordered" evidence="10">
    <location>
        <begin position="323"/>
        <end position="405"/>
    </location>
</feature>
<evidence type="ECO:0000259" key="11">
    <source>
        <dbReference type="Pfam" id="PF02355"/>
    </source>
</evidence>
<evidence type="ECO:0000256" key="7">
    <source>
        <dbReference type="ARBA" id="ARBA00023010"/>
    </source>
</evidence>
<proteinExistence type="inferred from homology"/>
<comment type="function">
    <text evidence="9">Part of the Sec protein translocase complex. Interacts with the SecYEG preprotein conducting channel. SecDF uses the proton motive force (PMF) to complete protein translocation after the ATP-dependent function of SecA.</text>
</comment>
<evidence type="ECO:0000256" key="6">
    <source>
        <dbReference type="ARBA" id="ARBA00022989"/>
    </source>
</evidence>
<feature type="transmembrane region" description="Helical" evidence="9">
    <location>
        <begin position="27"/>
        <end position="45"/>
    </location>
</feature>
<keyword evidence="5 9" id="KW-0653">Protein transport</keyword>
<feature type="transmembrane region" description="Helical" evidence="9">
    <location>
        <begin position="168"/>
        <end position="191"/>
    </location>
</feature>
<feature type="transmembrane region" description="Helical" evidence="9">
    <location>
        <begin position="279"/>
        <end position="303"/>
    </location>
</feature>
<feature type="compositionally biased region" description="Basic and acidic residues" evidence="10">
    <location>
        <begin position="336"/>
        <end position="346"/>
    </location>
</feature>
<feature type="compositionally biased region" description="Acidic residues" evidence="10">
    <location>
        <begin position="348"/>
        <end position="361"/>
    </location>
</feature>
<dbReference type="InterPro" id="IPR005665">
    <property type="entry name" value="SecF_bac"/>
</dbReference>
<organism evidence="12 13">
    <name type="scientific">Actinocatenispora sera</name>
    <dbReference type="NCBI Taxonomy" id="390989"/>
    <lineage>
        <taxon>Bacteria</taxon>
        <taxon>Bacillati</taxon>
        <taxon>Actinomycetota</taxon>
        <taxon>Actinomycetes</taxon>
        <taxon>Micromonosporales</taxon>
        <taxon>Micromonosporaceae</taxon>
        <taxon>Actinocatenispora</taxon>
    </lineage>
</organism>
<dbReference type="SUPFAM" id="SSF82866">
    <property type="entry name" value="Multidrug efflux transporter AcrB transmembrane domain"/>
    <property type="match status" value="1"/>
</dbReference>
<feature type="transmembrane region" description="Helical" evidence="9">
    <location>
        <begin position="197"/>
        <end position="216"/>
    </location>
</feature>
<dbReference type="GO" id="GO:0005886">
    <property type="term" value="C:plasma membrane"/>
    <property type="evidence" value="ECO:0007669"/>
    <property type="project" value="UniProtKB-SubCell"/>
</dbReference>
<dbReference type="NCBIfam" id="TIGR00916">
    <property type="entry name" value="2A0604s01"/>
    <property type="match status" value="1"/>
</dbReference>
<comment type="similarity">
    <text evidence="9">Belongs to the SecD/SecF family. SecF subfamily.</text>
</comment>
<keyword evidence="6 9" id="KW-1133">Transmembrane helix</keyword>
<dbReference type="GO" id="GO:0006605">
    <property type="term" value="P:protein targeting"/>
    <property type="evidence" value="ECO:0007669"/>
    <property type="project" value="UniProtKB-UniRule"/>
</dbReference>
<dbReference type="Pfam" id="PF07549">
    <property type="entry name" value="Sec_GG"/>
    <property type="match status" value="1"/>
</dbReference>
<dbReference type="GO" id="GO:0065002">
    <property type="term" value="P:intracellular protein transmembrane transport"/>
    <property type="evidence" value="ECO:0007669"/>
    <property type="project" value="UniProtKB-UniRule"/>
</dbReference>
<keyword evidence="2 9" id="KW-0813">Transport</keyword>
<evidence type="ECO:0000256" key="9">
    <source>
        <dbReference type="HAMAP-Rule" id="MF_01464"/>
    </source>
</evidence>
<dbReference type="InterPro" id="IPR022645">
    <property type="entry name" value="SecD/SecF_bac"/>
</dbReference>
<dbReference type="GO" id="GO:0015450">
    <property type="term" value="F:protein-transporting ATPase activity"/>
    <property type="evidence" value="ECO:0007669"/>
    <property type="project" value="InterPro"/>
</dbReference>
<dbReference type="KEGG" id="aser:Asera_47150"/>
<dbReference type="PANTHER" id="PTHR30081:SF8">
    <property type="entry name" value="PROTEIN TRANSLOCASE SUBUNIT SECF"/>
    <property type="match status" value="1"/>
</dbReference>
<dbReference type="EMBL" id="AP023354">
    <property type="protein sequence ID" value="BCJ30607.1"/>
    <property type="molecule type" value="Genomic_DNA"/>
</dbReference>
<evidence type="ECO:0000256" key="2">
    <source>
        <dbReference type="ARBA" id="ARBA00022448"/>
    </source>
</evidence>
<evidence type="ECO:0000313" key="13">
    <source>
        <dbReference type="Proteomes" id="UP000680750"/>
    </source>
</evidence>
<keyword evidence="4 9" id="KW-0812">Transmembrane</keyword>
<comment type="subcellular location">
    <subcellularLocation>
        <location evidence="1 9">Cell membrane</location>
        <topology evidence="1 9">Multi-pass membrane protein</topology>
    </subcellularLocation>
</comment>
<protein>
    <recommendedName>
        <fullName evidence="9">Protein-export membrane protein SecF</fullName>
    </recommendedName>
</protein>
<feature type="compositionally biased region" description="Low complexity" evidence="10">
    <location>
        <begin position="374"/>
        <end position="385"/>
    </location>
</feature>
<evidence type="ECO:0000256" key="3">
    <source>
        <dbReference type="ARBA" id="ARBA00022475"/>
    </source>
</evidence>
<dbReference type="InterPro" id="IPR022813">
    <property type="entry name" value="SecD/SecF_arch_bac"/>
</dbReference>